<evidence type="ECO:0000313" key="1">
    <source>
        <dbReference type="EMBL" id="RHG07290.1"/>
    </source>
</evidence>
<sequence>MLTTESVTIKDPVGMSKYLLTMNPEMELTRNINSRMERYYVKYFFGRDEGCNLSSADIL</sequence>
<reference evidence="1 2" key="1">
    <citation type="submission" date="2018-08" db="EMBL/GenBank/DDBJ databases">
        <title>A genome reference for cultivated species of the human gut microbiota.</title>
        <authorList>
            <person name="Zou Y."/>
            <person name="Xue W."/>
            <person name="Luo G."/>
        </authorList>
    </citation>
    <scope>NUCLEOTIDE SEQUENCE [LARGE SCALE GENOMIC DNA]</scope>
    <source>
        <strain evidence="1 2">AM23-13</strain>
    </source>
</reference>
<dbReference type="EMBL" id="QRHW01000016">
    <property type="protein sequence ID" value="RHG07290.1"/>
    <property type="molecule type" value="Genomic_DNA"/>
</dbReference>
<gene>
    <name evidence="1" type="ORF">DW641_09870</name>
</gene>
<organism evidence="1 2">
    <name type="scientific">Dorea longicatena</name>
    <dbReference type="NCBI Taxonomy" id="88431"/>
    <lineage>
        <taxon>Bacteria</taxon>
        <taxon>Bacillati</taxon>
        <taxon>Bacillota</taxon>
        <taxon>Clostridia</taxon>
        <taxon>Lachnospirales</taxon>
        <taxon>Lachnospiraceae</taxon>
        <taxon>Dorea</taxon>
    </lineage>
</organism>
<evidence type="ECO:0000313" key="2">
    <source>
        <dbReference type="Proteomes" id="UP000284112"/>
    </source>
</evidence>
<proteinExistence type="predicted"/>
<dbReference type="Proteomes" id="UP000284112">
    <property type="component" value="Unassembled WGS sequence"/>
</dbReference>
<comment type="caution">
    <text evidence="1">The sequence shown here is derived from an EMBL/GenBank/DDBJ whole genome shotgun (WGS) entry which is preliminary data.</text>
</comment>
<name>A0A414S0S9_9FIRM</name>
<protein>
    <submittedName>
        <fullName evidence="1">Uncharacterized protein</fullName>
    </submittedName>
</protein>
<dbReference type="AlphaFoldDB" id="A0A414S0S9"/>
<accession>A0A414S0S9</accession>